<dbReference type="Proteomes" id="UP000480684">
    <property type="component" value="Unassembled WGS sequence"/>
</dbReference>
<protein>
    <submittedName>
        <fullName evidence="2">Methyltransferase domain-containing protein</fullName>
    </submittedName>
</protein>
<dbReference type="InterPro" id="IPR029063">
    <property type="entry name" value="SAM-dependent_MTases_sf"/>
</dbReference>
<comment type="caution">
    <text evidence="2">The sequence shown here is derived from an EMBL/GenBank/DDBJ whole genome shotgun (WGS) entry which is preliminary data.</text>
</comment>
<dbReference type="Gene3D" id="3.40.50.150">
    <property type="entry name" value="Vaccinia Virus protein VP39"/>
    <property type="match status" value="1"/>
</dbReference>
<dbReference type="SUPFAM" id="SSF158997">
    <property type="entry name" value="Trm112p-like"/>
    <property type="match status" value="1"/>
</dbReference>
<evidence type="ECO:0000313" key="3">
    <source>
        <dbReference type="Proteomes" id="UP000480684"/>
    </source>
</evidence>
<proteinExistence type="predicted"/>
<dbReference type="PANTHER" id="PTHR43591">
    <property type="entry name" value="METHYLTRANSFERASE"/>
    <property type="match status" value="1"/>
</dbReference>
<dbReference type="GO" id="GO:0008757">
    <property type="term" value="F:S-adenosylmethionine-dependent methyltransferase activity"/>
    <property type="evidence" value="ECO:0007669"/>
    <property type="project" value="InterPro"/>
</dbReference>
<dbReference type="GO" id="GO:0032259">
    <property type="term" value="P:methylation"/>
    <property type="evidence" value="ECO:0007669"/>
    <property type="project" value="UniProtKB-KW"/>
</dbReference>
<organism evidence="2 3">
    <name type="scientific">Magnetospirillum aberrantis SpK</name>
    <dbReference type="NCBI Taxonomy" id="908842"/>
    <lineage>
        <taxon>Bacteria</taxon>
        <taxon>Pseudomonadati</taxon>
        <taxon>Pseudomonadota</taxon>
        <taxon>Alphaproteobacteria</taxon>
        <taxon>Rhodospirillales</taxon>
        <taxon>Rhodospirillaceae</taxon>
        <taxon>Magnetospirillum</taxon>
    </lineage>
</organism>
<gene>
    <name evidence="2" type="ORF">G4223_15930</name>
</gene>
<dbReference type="CDD" id="cd02440">
    <property type="entry name" value="AdoMet_MTases"/>
    <property type="match status" value="1"/>
</dbReference>
<evidence type="ECO:0000313" key="2">
    <source>
        <dbReference type="EMBL" id="NFV81599.1"/>
    </source>
</evidence>
<keyword evidence="3" id="KW-1185">Reference proteome</keyword>
<evidence type="ECO:0000259" key="1">
    <source>
        <dbReference type="Pfam" id="PF08241"/>
    </source>
</evidence>
<accession>A0A7C9QW57</accession>
<dbReference type="AlphaFoldDB" id="A0A7C9QW57"/>
<name>A0A7C9QW57_9PROT</name>
<dbReference type="SUPFAM" id="SSF53335">
    <property type="entry name" value="S-adenosyl-L-methionine-dependent methyltransferases"/>
    <property type="match status" value="1"/>
</dbReference>
<keyword evidence="2" id="KW-0808">Transferase</keyword>
<keyword evidence="2" id="KW-0489">Methyltransferase</keyword>
<dbReference type="EMBL" id="JAAIYP010000042">
    <property type="protein sequence ID" value="NFV81599.1"/>
    <property type="molecule type" value="Genomic_DNA"/>
</dbReference>
<reference evidence="2 3" key="1">
    <citation type="submission" date="2020-02" db="EMBL/GenBank/DDBJ databases">
        <authorList>
            <person name="Dziuba M."/>
            <person name="Kuznetsov B."/>
            <person name="Mardanov A."/>
            <person name="Ravin N."/>
            <person name="Grouzdev D."/>
        </authorList>
    </citation>
    <scope>NUCLEOTIDE SEQUENCE [LARGE SCALE GENOMIC DNA]</scope>
    <source>
        <strain evidence="2 3">SpK</strain>
    </source>
</reference>
<dbReference type="Pfam" id="PF08241">
    <property type="entry name" value="Methyltransf_11"/>
    <property type="match status" value="1"/>
</dbReference>
<dbReference type="RefSeq" id="WP_163681809.1">
    <property type="nucleotide sequence ID" value="NZ_JAAIYP010000042.1"/>
</dbReference>
<feature type="domain" description="Methyltransferase type 11" evidence="1">
    <location>
        <begin position="108"/>
        <end position="207"/>
    </location>
</feature>
<dbReference type="InterPro" id="IPR013216">
    <property type="entry name" value="Methyltransf_11"/>
</dbReference>
<sequence>MKPWLLELLQCPACRCDDSFHLDAEESAGDDVLSGRLSCPGCGKTVPIIRGVPRFVAGAENYAEGFGWQWNRWRRLQVDRLSGHTVSERRFLADSRWPADWIKGKLILDAGCGAGRFTDVAAQLGARVVACDLSNAIDACRANCSEPAGHSPDRGEVAWIQGNLLDLPLRHSVFDAVFCMGVIQHTPKPADVMRALPTQLKAGGRLAYNFYEQNPLRRLEFIKYGLRRVTPGWRQDRLLLLCRLLVALFFPLTLVMSRIPKVRFFVRFLPIAAVHDPGLSVAQQYEWTLLDTFDWLNPHYEICQDHHEVRALLADMGLADVGSQPGLAWATKS</sequence>